<dbReference type="SUPFAM" id="SSF47384">
    <property type="entry name" value="Homodimeric domain of signal transducing histidine kinase"/>
    <property type="match status" value="1"/>
</dbReference>
<dbReference type="PANTHER" id="PTHR43711:SF26">
    <property type="entry name" value="SENSOR HISTIDINE KINASE RCSC"/>
    <property type="match status" value="1"/>
</dbReference>
<dbReference type="InterPro" id="IPR036097">
    <property type="entry name" value="HisK_dim/P_sf"/>
</dbReference>
<evidence type="ECO:0000259" key="10">
    <source>
        <dbReference type="PROSITE" id="PS50885"/>
    </source>
</evidence>
<dbReference type="InterPro" id="IPR036890">
    <property type="entry name" value="HATPase_C_sf"/>
</dbReference>
<dbReference type="SMART" id="SM00388">
    <property type="entry name" value="HisKA"/>
    <property type="match status" value="1"/>
</dbReference>
<keyword evidence="4" id="KW-0597">Phosphoprotein</keyword>
<keyword evidence="6" id="KW-0418">Kinase</keyword>
<dbReference type="InterPro" id="IPR003594">
    <property type="entry name" value="HATPase_dom"/>
</dbReference>
<evidence type="ECO:0000259" key="9">
    <source>
        <dbReference type="PROSITE" id="PS50109"/>
    </source>
</evidence>
<dbReference type="KEGG" id="caul:KCG34_12730"/>
<dbReference type="InterPro" id="IPR047347">
    <property type="entry name" value="YvaQ-like_sensor"/>
</dbReference>
<dbReference type="SMART" id="SM00387">
    <property type="entry name" value="HATPase_c"/>
    <property type="match status" value="1"/>
</dbReference>
<gene>
    <name evidence="11" type="ORF">KCG34_12730</name>
</gene>
<dbReference type="SUPFAM" id="SSF55874">
    <property type="entry name" value="ATPase domain of HSP90 chaperone/DNA topoisomerase II/histidine kinase"/>
    <property type="match status" value="1"/>
</dbReference>
<dbReference type="PROSITE" id="PS50885">
    <property type="entry name" value="HAMP"/>
    <property type="match status" value="1"/>
</dbReference>
<dbReference type="EMBL" id="CP073078">
    <property type="protein sequence ID" value="QUD85973.1"/>
    <property type="molecule type" value="Genomic_DNA"/>
</dbReference>
<dbReference type="GO" id="GO:0016020">
    <property type="term" value="C:membrane"/>
    <property type="evidence" value="ECO:0007669"/>
    <property type="project" value="UniProtKB-SubCell"/>
</dbReference>
<dbReference type="PANTHER" id="PTHR43711">
    <property type="entry name" value="TWO-COMPONENT HISTIDINE KINASE"/>
    <property type="match status" value="1"/>
</dbReference>
<dbReference type="CDD" id="cd00082">
    <property type="entry name" value="HisKA"/>
    <property type="match status" value="1"/>
</dbReference>
<evidence type="ECO:0000256" key="5">
    <source>
        <dbReference type="ARBA" id="ARBA00022679"/>
    </source>
</evidence>
<accession>A0A975FW98</accession>
<dbReference type="AlphaFoldDB" id="A0A975FW98"/>
<keyword evidence="7" id="KW-0902">Two-component regulatory system</keyword>
<feature type="domain" description="Histidine kinase" evidence="9">
    <location>
        <begin position="301"/>
        <end position="518"/>
    </location>
</feature>
<evidence type="ECO:0000256" key="3">
    <source>
        <dbReference type="ARBA" id="ARBA00012438"/>
    </source>
</evidence>
<dbReference type="Pfam" id="PF12729">
    <property type="entry name" value="4HB_MCP_1"/>
    <property type="match status" value="1"/>
</dbReference>
<dbReference type="InterPro" id="IPR004358">
    <property type="entry name" value="Sig_transdc_His_kin-like_C"/>
</dbReference>
<dbReference type="SMART" id="SM00304">
    <property type="entry name" value="HAMP"/>
    <property type="match status" value="2"/>
</dbReference>
<dbReference type="Pfam" id="PF00512">
    <property type="entry name" value="HisKA"/>
    <property type="match status" value="1"/>
</dbReference>
<evidence type="ECO:0000313" key="12">
    <source>
        <dbReference type="Proteomes" id="UP000676409"/>
    </source>
</evidence>
<dbReference type="InterPro" id="IPR050736">
    <property type="entry name" value="Sensor_HK_Regulatory"/>
</dbReference>
<dbReference type="SUPFAM" id="SSF158472">
    <property type="entry name" value="HAMP domain-like"/>
    <property type="match status" value="1"/>
</dbReference>
<dbReference type="Gene3D" id="3.30.565.10">
    <property type="entry name" value="Histidine kinase-like ATPase, C-terminal domain"/>
    <property type="match status" value="1"/>
</dbReference>
<evidence type="ECO:0000256" key="6">
    <source>
        <dbReference type="ARBA" id="ARBA00022777"/>
    </source>
</evidence>
<evidence type="ECO:0000256" key="4">
    <source>
        <dbReference type="ARBA" id="ARBA00022553"/>
    </source>
</evidence>
<dbReference type="PROSITE" id="PS50109">
    <property type="entry name" value="HIS_KIN"/>
    <property type="match status" value="1"/>
</dbReference>
<dbReference type="InterPro" id="IPR005467">
    <property type="entry name" value="His_kinase_dom"/>
</dbReference>
<dbReference type="Pfam" id="PF02518">
    <property type="entry name" value="HATPase_c"/>
    <property type="match status" value="1"/>
</dbReference>
<dbReference type="Pfam" id="PF00672">
    <property type="entry name" value="HAMP"/>
    <property type="match status" value="1"/>
</dbReference>
<feature type="domain" description="HAMP" evidence="10">
    <location>
        <begin position="216"/>
        <end position="269"/>
    </location>
</feature>
<evidence type="ECO:0000256" key="7">
    <source>
        <dbReference type="ARBA" id="ARBA00023012"/>
    </source>
</evidence>
<keyword evidence="8" id="KW-1133">Transmembrane helix</keyword>
<proteinExistence type="predicted"/>
<keyword evidence="5" id="KW-0808">Transferase</keyword>
<protein>
    <recommendedName>
        <fullName evidence="3">histidine kinase</fullName>
        <ecNumber evidence="3">2.7.13.3</ecNumber>
    </recommendedName>
</protein>
<name>A0A975FW98_9CAUL</name>
<dbReference type="EC" id="2.7.13.3" evidence="3"/>
<feature type="transmembrane region" description="Helical" evidence="8">
    <location>
        <begin position="12"/>
        <end position="33"/>
    </location>
</feature>
<organism evidence="11 12">
    <name type="scientific">Phenylobacterium montanum</name>
    <dbReference type="NCBI Taxonomy" id="2823693"/>
    <lineage>
        <taxon>Bacteria</taxon>
        <taxon>Pseudomonadati</taxon>
        <taxon>Pseudomonadota</taxon>
        <taxon>Alphaproteobacteria</taxon>
        <taxon>Caulobacterales</taxon>
        <taxon>Caulobacteraceae</taxon>
        <taxon>Phenylobacterium</taxon>
    </lineage>
</organism>
<dbReference type="CDD" id="cd19411">
    <property type="entry name" value="MCP2201-like_sensor"/>
    <property type="match status" value="1"/>
</dbReference>
<dbReference type="Proteomes" id="UP000676409">
    <property type="component" value="Chromosome"/>
</dbReference>
<reference evidence="11" key="1">
    <citation type="submission" date="2021-04" db="EMBL/GenBank/DDBJ databases">
        <title>The complete genome sequence of Caulobacter sp. S6.</title>
        <authorList>
            <person name="Tang Y."/>
            <person name="Ouyang W."/>
            <person name="Liu Q."/>
            <person name="Huang B."/>
            <person name="Guo Z."/>
            <person name="Lei P."/>
        </authorList>
    </citation>
    <scope>NUCLEOTIDE SEQUENCE</scope>
    <source>
        <strain evidence="11">S6</strain>
    </source>
</reference>
<comment type="catalytic activity">
    <reaction evidence="1">
        <text>ATP + protein L-histidine = ADP + protein N-phospho-L-histidine.</text>
        <dbReference type="EC" id="2.7.13.3"/>
    </reaction>
</comment>
<comment type="subcellular location">
    <subcellularLocation>
        <location evidence="2">Membrane</location>
    </subcellularLocation>
</comment>
<feature type="transmembrane region" description="Helical" evidence="8">
    <location>
        <begin position="192"/>
        <end position="213"/>
    </location>
</feature>
<dbReference type="Gene3D" id="1.10.287.130">
    <property type="match status" value="1"/>
</dbReference>
<keyword evidence="8" id="KW-0472">Membrane</keyword>
<keyword evidence="12" id="KW-1185">Reference proteome</keyword>
<evidence type="ECO:0000256" key="2">
    <source>
        <dbReference type="ARBA" id="ARBA00004370"/>
    </source>
</evidence>
<dbReference type="InterPro" id="IPR024478">
    <property type="entry name" value="HlyB_4HB_MCP"/>
</dbReference>
<keyword evidence="8" id="KW-0812">Transmembrane</keyword>
<evidence type="ECO:0000256" key="1">
    <source>
        <dbReference type="ARBA" id="ARBA00000085"/>
    </source>
</evidence>
<dbReference type="Gene3D" id="6.10.340.10">
    <property type="match status" value="1"/>
</dbReference>
<dbReference type="InterPro" id="IPR003660">
    <property type="entry name" value="HAMP_dom"/>
</dbReference>
<dbReference type="RefSeq" id="WP_211936025.1">
    <property type="nucleotide sequence ID" value="NZ_CP073078.1"/>
</dbReference>
<dbReference type="InterPro" id="IPR003661">
    <property type="entry name" value="HisK_dim/P_dom"/>
</dbReference>
<dbReference type="PRINTS" id="PR00344">
    <property type="entry name" value="BCTRLSENSOR"/>
</dbReference>
<dbReference type="GO" id="GO:0000155">
    <property type="term" value="F:phosphorelay sensor kinase activity"/>
    <property type="evidence" value="ECO:0007669"/>
    <property type="project" value="InterPro"/>
</dbReference>
<dbReference type="CDD" id="cd06225">
    <property type="entry name" value="HAMP"/>
    <property type="match status" value="1"/>
</dbReference>
<evidence type="ECO:0000313" key="11">
    <source>
        <dbReference type="EMBL" id="QUD85973.1"/>
    </source>
</evidence>
<evidence type="ECO:0000256" key="8">
    <source>
        <dbReference type="SAM" id="Phobius"/>
    </source>
</evidence>
<sequence length="531" mass="58140">MPQLSVNPWRSIRTGLSAVFLLFLVLVAILGAFSVSELRDVNRVSAEIRDRWLQSTRALGDLNNYTSDARAAEASRLLAHSDPQKAEMDREIVEIDRQVARAERSYLQVAHDAEERALYARFIGNWNAYHAVSGQVLSAAREGRQAEADALYASGSLKAYAAASDALGVLTDRTVVRAREASKQATVAYRTARALIAAAIVLAALGLAGGVYYTTRAISRPLLDLTARMRSLAANETRIDIPYTRRRDEVGEMARAVVVFRANAIELARSQQALIQQASLLEERLEAERRLTGMQRNFVSMASHEFRTPLTIIDGHAQRLASLKGRLSPDDVAERAGRIRKAVLRLRHAIEQLLESTRLSDGDAKLYYHPVAFDPAALLREVCQVHRDIAPEVRIVERYGELPADFVGDPKLLYQVISNLVSNAVKYSPDAAVIDLDAQVRDHVLEIIVQDHGIGIPPADLPQVFDRYHRGGNVGGVVGAGVGLYLVKMVVDLHAGQVAVASRLGEGTRVTVSLPLTAALAQIFRASASQV</sequence>